<accession>A0ACC2IN48</accession>
<comment type="caution">
    <text evidence="1">The sequence shown here is derived from an EMBL/GenBank/DDBJ whole genome shotgun (WGS) entry which is preliminary data.</text>
</comment>
<sequence length="372" mass="40278">MRPVSRQTGSALSLWSSLCPVLISSAVVRGVTAAGPGDVGAVHDAIQAMNAFYNESTGLWDTGPWWHSGVALRAISEYMLAAKSKEYVDMAAHTVGIQRAPLNWWPEGGGDFRADSTDDTGWWALALTSLYQVTGNTTYLDFAKEDEAYMYDYWNTTTCGGGLIWSIPSRTYHNAISNELYLELTATLHNLIPGDTYYLKQALKEWEWFNGTGMINSQGLVNDGLTEDASCVNNGQPVWSYNQGVILAGLVQLSSATGNNSYINAARSIADAVVKDTSLSPNGILTESACATADDCEPNGTAFKGIFMRGLAKLDAVLSDHPYKSYIQKNAQSAYGNARNSTNFYGFSWQGPFDSGTIGRQESAVDLLLSAL</sequence>
<organism evidence="1 2">
    <name type="scientific">Nemania bipapillata</name>
    <dbReference type="NCBI Taxonomy" id="110536"/>
    <lineage>
        <taxon>Eukaryota</taxon>
        <taxon>Fungi</taxon>
        <taxon>Dikarya</taxon>
        <taxon>Ascomycota</taxon>
        <taxon>Pezizomycotina</taxon>
        <taxon>Sordariomycetes</taxon>
        <taxon>Xylariomycetidae</taxon>
        <taxon>Xylariales</taxon>
        <taxon>Xylariaceae</taxon>
        <taxon>Nemania</taxon>
    </lineage>
</organism>
<dbReference type="Proteomes" id="UP001153334">
    <property type="component" value="Unassembled WGS sequence"/>
</dbReference>
<protein>
    <submittedName>
        <fullName evidence="1">Uncharacterized protein</fullName>
    </submittedName>
</protein>
<gene>
    <name evidence="1" type="ORF">ONZ43_g4400</name>
</gene>
<name>A0ACC2IN48_9PEZI</name>
<proteinExistence type="predicted"/>
<evidence type="ECO:0000313" key="2">
    <source>
        <dbReference type="Proteomes" id="UP001153334"/>
    </source>
</evidence>
<reference evidence="1" key="1">
    <citation type="submission" date="2022-11" db="EMBL/GenBank/DDBJ databases">
        <title>Genome Sequence of Nemania bipapillata.</title>
        <authorList>
            <person name="Buettner E."/>
        </authorList>
    </citation>
    <scope>NUCLEOTIDE SEQUENCE</scope>
    <source>
        <strain evidence="1">CP14</strain>
    </source>
</reference>
<evidence type="ECO:0000313" key="1">
    <source>
        <dbReference type="EMBL" id="KAJ8116630.1"/>
    </source>
</evidence>
<keyword evidence="2" id="KW-1185">Reference proteome</keyword>
<dbReference type="EMBL" id="JAPESX010001178">
    <property type="protein sequence ID" value="KAJ8116630.1"/>
    <property type="molecule type" value="Genomic_DNA"/>
</dbReference>